<gene>
    <name evidence="2" type="ORF">BDV24DRAFT_129456</name>
</gene>
<reference evidence="2" key="1">
    <citation type="submission" date="2019-04" db="EMBL/GenBank/DDBJ databases">
        <title>Friends and foes A comparative genomics study of 23 Aspergillus species from section Flavi.</title>
        <authorList>
            <consortium name="DOE Joint Genome Institute"/>
            <person name="Kjaerbolling I."/>
            <person name="Vesth T."/>
            <person name="Frisvad J.C."/>
            <person name="Nybo J.L."/>
            <person name="Theobald S."/>
            <person name="Kildgaard S."/>
            <person name="Isbrandt T."/>
            <person name="Kuo A."/>
            <person name="Sato A."/>
            <person name="Lyhne E.K."/>
            <person name="Kogle M.E."/>
            <person name="Wiebenga A."/>
            <person name="Kun R.S."/>
            <person name="Lubbers R.J."/>
            <person name="Makela M.R."/>
            <person name="Barry K."/>
            <person name="Chovatia M."/>
            <person name="Clum A."/>
            <person name="Daum C."/>
            <person name="Haridas S."/>
            <person name="He G."/>
            <person name="LaButti K."/>
            <person name="Lipzen A."/>
            <person name="Mondo S."/>
            <person name="Riley R."/>
            <person name="Salamov A."/>
            <person name="Simmons B.A."/>
            <person name="Magnuson J.K."/>
            <person name="Henrissat B."/>
            <person name="Mortensen U.H."/>
            <person name="Larsen T.O."/>
            <person name="Devries R.P."/>
            <person name="Grigoriev I.V."/>
            <person name="Machida M."/>
            <person name="Baker S.E."/>
            <person name="Andersen M.R."/>
        </authorList>
    </citation>
    <scope>NUCLEOTIDE SEQUENCE</scope>
    <source>
        <strain evidence="2">CBS 117612</strain>
    </source>
</reference>
<protein>
    <recommendedName>
        <fullName evidence="3">Secreted protein</fullName>
    </recommendedName>
</protein>
<feature type="signal peptide" evidence="1">
    <location>
        <begin position="1"/>
        <end position="15"/>
    </location>
</feature>
<organism evidence="2">
    <name type="scientific">Aspergillus arachidicola</name>
    <dbReference type="NCBI Taxonomy" id="656916"/>
    <lineage>
        <taxon>Eukaryota</taxon>
        <taxon>Fungi</taxon>
        <taxon>Dikarya</taxon>
        <taxon>Ascomycota</taxon>
        <taxon>Pezizomycotina</taxon>
        <taxon>Eurotiomycetes</taxon>
        <taxon>Eurotiomycetidae</taxon>
        <taxon>Eurotiales</taxon>
        <taxon>Aspergillaceae</taxon>
        <taxon>Aspergillus</taxon>
        <taxon>Aspergillus subgen. Circumdati</taxon>
    </lineage>
</organism>
<proteinExistence type="predicted"/>
<dbReference type="AlphaFoldDB" id="A0A5N6YCQ8"/>
<feature type="chain" id="PRO_5024790016" description="Secreted protein" evidence="1">
    <location>
        <begin position="16"/>
        <end position="73"/>
    </location>
</feature>
<dbReference type="Proteomes" id="UP000325558">
    <property type="component" value="Unassembled WGS sequence"/>
</dbReference>
<evidence type="ECO:0000313" key="2">
    <source>
        <dbReference type="EMBL" id="KAE8343264.1"/>
    </source>
</evidence>
<keyword evidence="1" id="KW-0732">Signal</keyword>
<evidence type="ECO:0008006" key="3">
    <source>
        <dbReference type="Google" id="ProtNLM"/>
    </source>
</evidence>
<dbReference type="EMBL" id="ML737130">
    <property type="protein sequence ID" value="KAE8343264.1"/>
    <property type="molecule type" value="Genomic_DNA"/>
</dbReference>
<accession>A0A5N6YCQ8</accession>
<sequence length="73" mass="7911">MLSTRCLSLSVAVSALKLTVVPFQSLSLSGSYWSTECGGWLIPSPGILWTIPRSETVNINAIAQRQLGRALYT</sequence>
<evidence type="ECO:0000256" key="1">
    <source>
        <dbReference type="SAM" id="SignalP"/>
    </source>
</evidence>
<name>A0A5N6YCQ8_9EURO</name>